<dbReference type="EMBL" id="CAUYUJ010015963">
    <property type="protein sequence ID" value="CAK0860297.1"/>
    <property type="molecule type" value="Genomic_DNA"/>
</dbReference>
<dbReference type="Proteomes" id="UP001189429">
    <property type="component" value="Unassembled WGS sequence"/>
</dbReference>
<organism evidence="2 3">
    <name type="scientific">Prorocentrum cordatum</name>
    <dbReference type="NCBI Taxonomy" id="2364126"/>
    <lineage>
        <taxon>Eukaryota</taxon>
        <taxon>Sar</taxon>
        <taxon>Alveolata</taxon>
        <taxon>Dinophyceae</taxon>
        <taxon>Prorocentrales</taxon>
        <taxon>Prorocentraceae</taxon>
        <taxon>Prorocentrum</taxon>
    </lineage>
</organism>
<proteinExistence type="predicted"/>
<evidence type="ECO:0000256" key="1">
    <source>
        <dbReference type="SAM" id="MobiDB-lite"/>
    </source>
</evidence>
<accession>A0ABN9ULU5</accession>
<evidence type="ECO:0000313" key="3">
    <source>
        <dbReference type="Proteomes" id="UP001189429"/>
    </source>
</evidence>
<keyword evidence="3" id="KW-1185">Reference proteome</keyword>
<protein>
    <submittedName>
        <fullName evidence="2">Uncharacterized protein</fullName>
    </submittedName>
</protein>
<sequence length="143" mass="14616">MRFKACCCGLETGEPADAGSAQEGGATRAAAFGGGGPLEGRGPLTEAPGAPEKAEGPGGLFRGPLPCKKPPRHRRKPPPPLAPPPCAAGCPSLVGPGRRLPEEEQAAQALRGELEWRTQTFADDPATLAAGTRRQRARASSGS</sequence>
<evidence type="ECO:0000313" key="2">
    <source>
        <dbReference type="EMBL" id="CAK0860297.1"/>
    </source>
</evidence>
<feature type="region of interest" description="Disordered" evidence="1">
    <location>
        <begin position="121"/>
        <end position="143"/>
    </location>
</feature>
<name>A0ABN9ULU5_9DINO</name>
<reference evidence="2" key="1">
    <citation type="submission" date="2023-10" db="EMBL/GenBank/DDBJ databases">
        <authorList>
            <person name="Chen Y."/>
            <person name="Shah S."/>
            <person name="Dougan E. K."/>
            <person name="Thang M."/>
            <person name="Chan C."/>
        </authorList>
    </citation>
    <scope>NUCLEOTIDE SEQUENCE [LARGE SCALE GENOMIC DNA]</scope>
</reference>
<feature type="compositionally biased region" description="Low complexity" evidence="1">
    <location>
        <begin position="40"/>
        <end position="51"/>
    </location>
</feature>
<comment type="caution">
    <text evidence="2">The sequence shown here is derived from an EMBL/GenBank/DDBJ whole genome shotgun (WGS) entry which is preliminary data.</text>
</comment>
<feature type="region of interest" description="Disordered" evidence="1">
    <location>
        <begin position="13"/>
        <end position="87"/>
    </location>
</feature>
<gene>
    <name evidence="2" type="ORF">PCOR1329_LOCUS49303</name>
</gene>